<dbReference type="Pfam" id="PF07963">
    <property type="entry name" value="N_methyl"/>
    <property type="match status" value="1"/>
</dbReference>
<feature type="domain" description="General secretion pathway GspH" evidence="11">
    <location>
        <begin position="40"/>
        <end position="141"/>
    </location>
</feature>
<reference evidence="12 13" key="1">
    <citation type="submission" date="2020-08" db="EMBL/GenBank/DDBJ databases">
        <title>A Genomic Blueprint of the Chicken Gut Microbiome.</title>
        <authorList>
            <person name="Gilroy R."/>
            <person name="Ravi A."/>
            <person name="Getino M."/>
            <person name="Pursley I."/>
            <person name="Horton D.L."/>
            <person name="Alikhan N.-F."/>
            <person name="Baker D."/>
            <person name="Gharbi K."/>
            <person name="Hall N."/>
            <person name="Watson M."/>
            <person name="Adriaenssens E.M."/>
            <person name="Foster-Nyarko E."/>
            <person name="Jarju S."/>
            <person name="Secka A."/>
            <person name="Antonio M."/>
            <person name="Oren A."/>
            <person name="Chaudhuri R."/>
            <person name="La Ragione R.M."/>
            <person name="Hildebrand F."/>
            <person name="Pallen M.J."/>
        </authorList>
    </citation>
    <scope>NUCLEOTIDE SEQUENCE [LARGE SCALE GENOMIC DNA]</scope>
    <source>
        <strain evidence="12 13">Sa2BVA3</strain>
    </source>
</reference>
<name>A0ABR8UKW4_9GAMM</name>
<keyword evidence="4" id="KW-0488">Methylation</keyword>
<evidence type="ECO:0000259" key="11">
    <source>
        <dbReference type="Pfam" id="PF12019"/>
    </source>
</evidence>
<evidence type="ECO:0000256" key="2">
    <source>
        <dbReference type="ARBA" id="ARBA00021549"/>
    </source>
</evidence>
<keyword evidence="13" id="KW-1185">Reference proteome</keyword>
<evidence type="ECO:0000256" key="3">
    <source>
        <dbReference type="ARBA" id="ARBA00022475"/>
    </source>
</evidence>
<evidence type="ECO:0000313" key="13">
    <source>
        <dbReference type="Proteomes" id="UP000647183"/>
    </source>
</evidence>
<evidence type="ECO:0000256" key="6">
    <source>
        <dbReference type="ARBA" id="ARBA00022692"/>
    </source>
</evidence>
<evidence type="ECO:0000256" key="7">
    <source>
        <dbReference type="ARBA" id="ARBA00022989"/>
    </source>
</evidence>
<keyword evidence="7" id="KW-1133">Transmembrane helix</keyword>
<dbReference type="Pfam" id="PF12019">
    <property type="entry name" value="GspH"/>
    <property type="match status" value="1"/>
</dbReference>
<dbReference type="NCBIfam" id="TIGR02532">
    <property type="entry name" value="IV_pilin_GFxxxE"/>
    <property type="match status" value="1"/>
</dbReference>
<evidence type="ECO:0000256" key="1">
    <source>
        <dbReference type="ARBA" id="ARBA00004377"/>
    </source>
</evidence>
<dbReference type="Proteomes" id="UP000647183">
    <property type="component" value="Unassembled WGS sequence"/>
</dbReference>
<keyword evidence="8" id="KW-0472">Membrane</keyword>
<comment type="caution">
    <text evidence="12">The sequence shown here is derived from an EMBL/GenBank/DDBJ whole genome shotgun (WGS) entry which is preliminary data.</text>
</comment>
<dbReference type="EMBL" id="JACSQJ010000007">
    <property type="protein sequence ID" value="MBD7988670.1"/>
    <property type="molecule type" value="Genomic_DNA"/>
</dbReference>
<dbReference type="PRINTS" id="PR00885">
    <property type="entry name" value="BCTERIALGSPH"/>
</dbReference>
<evidence type="ECO:0000256" key="4">
    <source>
        <dbReference type="ARBA" id="ARBA00022481"/>
    </source>
</evidence>
<evidence type="ECO:0000256" key="10">
    <source>
        <dbReference type="ARBA" id="ARBA00030775"/>
    </source>
</evidence>
<organism evidence="12 13">
    <name type="scientific">Luteimonas colneyensis</name>
    <dbReference type="NCBI Taxonomy" id="2762230"/>
    <lineage>
        <taxon>Bacteria</taxon>
        <taxon>Pseudomonadati</taxon>
        <taxon>Pseudomonadota</taxon>
        <taxon>Gammaproteobacteria</taxon>
        <taxon>Lysobacterales</taxon>
        <taxon>Lysobacteraceae</taxon>
        <taxon>Luteimonas</taxon>
    </lineage>
</organism>
<evidence type="ECO:0000256" key="9">
    <source>
        <dbReference type="ARBA" id="ARBA00025772"/>
    </source>
</evidence>
<protein>
    <recommendedName>
        <fullName evidence="2">Type II secretion system protein H</fullName>
    </recommendedName>
    <alternativeName>
        <fullName evidence="10">General secretion pathway protein H</fullName>
    </alternativeName>
</protein>
<dbReference type="InterPro" id="IPR012902">
    <property type="entry name" value="N_methyl_site"/>
</dbReference>
<evidence type="ECO:0000256" key="8">
    <source>
        <dbReference type="ARBA" id="ARBA00023136"/>
    </source>
</evidence>
<accession>A0ABR8UKW4</accession>
<comment type="subcellular location">
    <subcellularLocation>
        <location evidence="1">Cell inner membrane</location>
        <topology evidence="1">Single-pass membrane protein</topology>
    </subcellularLocation>
</comment>
<dbReference type="Gene3D" id="3.55.40.10">
    <property type="entry name" value="minor pseudopilin epsh domain"/>
    <property type="match status" value="1"/>
</dbReference>
<keyword evidence="3" id="KW-1003">Cell membrane</keyword>
<sequence length="150" mass="16269">MRRARGFTLVELMVALAVIGLAGAAVALTLPSTDDALVKETQTFAARLAHARDEAILGMRTVEVAVTARGYGFSRRRFDGWQPLDGRAFAAVDWAPGTQPQLPRRDARMSFRFDPTGAAEPGSLVLLREGRRMQVTVDDGGEVTVDGRAR</sequence>
<dbReference type="InterPro" id="IPR022346">
    <property type="entry name" value="T2SS_GspH"/>
</dbReference>
<dbReference type="RefSeq" id="WP_189494526.1">
    <property type="nucleotide sequence ID" value="NZ_JACSQJ010000007.1"/>
</dbReference>
<keyword evidence="6" id="KW-0812">Transmembrane</keyword>
<evidence type="ECO:0000313" key="12">
    <source>
        <dbReference type="EMBL" id="MBD7988670.1"/>
    </source>
</evidence>
<dbReference type="SUPFAM" id="SSF54523">
    <property type="entry name" value="Pili subunits"/>
    <property type="match status" value="1"/>
</dbReference>
<evidence type="ECO:0000256" key="5">
    <source>
        <dbReference type="ARBA" id="ARBA00022519"/>
    </source>
</evidence>
<gene>
    <name evidence="12" type="ORF">H9645_11600</name>
</gene>
<proteinExistence type="inferred from homology"/>
<comment type="similarity">
    <text evidence="9">Belongs to the GSP H family.</text>
</comment>
<keyword evidence="5" id="KW-0997">Cell inner membrane</keyword>
<dbReference type="InterPro" id="IPR002416">
    <property type="entry name" value="T2SS_protein-GspH"/>
</dbReference>
<dbReference type="InterPro" id="IPR045584">
    <property type="entry name" value="Pilin-like"/>
</dbReference>
<dbReference type="PROSITE" id="PS00409">
    <property type="entry name" value="PROKAR_NTER_METHYL"/>
    <property type="match status" value="1"/>
</dbReference>